<dbReference type="NCBIfam" id="TIGR00476">
    <property type="entry name" value="selD"/>
    <property type="match status" value="1"/>
</dbReference>
<evidence type="ECO:0000256" key="6">
    <source>
        <dbReference type="ARBA" id="ARBA00022840"/>
    </source>
</evidence>
<keyword evidence="2 9" id="KW-0808">Transferase</keyword>
<evidence type="ECO:0000256" key="7">
    <source>
        <dbReference type="ARBA" id="ARBA00022842"/>
    </source>
</evidence>
<dbReference type="InterPro" id="IPR023061">
    <property type="entry name" value="SelD_I"/>
</dbReference>
<name>A0A167MZ57_9GAMM</name>
<feature type="binding site" description="in other chain" evidence="9">
    <location>
        <position position="18"/>
    </location>
    <ligand>
        <name>ATP</name>
        <dbReference type="ChEBI" id="CHEBI:30616"/>
        <note>ligand shared between dimeric partners</note>
    </ligand>
</feature>
<evidence type="ECO:0000256" key="4">
    <source>
        <dbReference type="ARBA" id="ARBA00022741"/>
    </source>
</evidence>
<dbReference type="Gene3D" id="3.30.1330.10">
    <property type="entry name" value="PurM-like, N-terminal domain"/>
    <property type="match status" value="1"/>
</dbReference>
<keyword evidence="7 9" id="KW-0460">Magnesium</keyword>
<dbReference type="CDD" id="cd02195">
    <property type="entry name" value="SelD"/>
    <property type="match status" value="1"/>
</dbReference>
<comment type="caution">
    <text evidence="12">The sequence shown here is derived from an EMBL/GenBank/DDBJ whole genome shotgun (WGS) entry which is preliminary data.</text>
</comment>
<keyword evidence="5 9" id="KW-0418">Kinase</keyword>
<evidence type="ECO:0000313" key="12">
    <source>
        <dbReference type="EMBL" id="KZN67174.1"/>
    </source>
</evidence>
<dbReference type="GO" id="GO:0005524">
    <property type="term" value="F:ATP binding"/>
    <property type="evidence" value="ECO:0007669"/>
    <property type="project" value="UniProtKB-UniRule"/>
</dbReference>
<sequence>MTSCNLLELSESGGCGCKIPPNMLGRILKTTSQNNDAIDPNLLLGFETSDDCAVYNFGDKHLLFSTDFFSSTVNSPYLFGKIAAANALSDIYATGGKPLIVNSILAFPPEDIPMPYVEDMIKGAQEVLTQCNAKNVGGHTIKNAQPLYGFAVIGEAQQHQIKRNNTPQVGDLVIITKPIGIGVLSNALKMNLLNEDILPEHTIEYITRVNKIGYELGKLSGVHSMTDITGFGLIGHLSEMVENSNFDVSINTSDIPLIDGVKDLCIKATKNPSGTFNNISRYAKYLQYRNDISEELKLLLHDPQTNGGLLITVDQHTYESQLAALSDSYPDQFHVIGQVNQGSGKIVLK</sequence>
<feature type="binding site" evidence="9">
    <location>
        <position position="227"/>
    </location>
    <ligand>
        <name>Mg(2+)</name>
        <dbReference type="ChEBI" id="CHEBI:18420"/>
    </ligand>
</feature>
<dbReference type="Pfam" id="PF02769">
    <property type="entry name" value="AIRS_C"/>
    <property type="match status" value="1"/>
</dbReference>
<feature type="active site" evidence="9">
    <location>
        <position position="15"/>
    </location>
</feature>
<evidence type="ECO:0000256" key="8">
    <source>
        <dbReference type="ARBA" id="ARBA00023266"/>
    </source>
</evidence>
<feature type="site" description="Important for catalytic activity" evidence="9">
    <location>
        <position position="18"/>
    </location>
</feature>
<evidence type="ECO:0000259" key="10">
    <source>
        <dbReference type="Pfam" id="PF00586"/>
    </source>
</evidence>
<feature type="binding site" evidence="9">
    <location>
        <begin position="138"/>
        <end position="140"/>
    </location>
    <ligand>
        <name>ATP</name>
        <dbReference type="ChEBI" id="CHEBI:30616"/>
        <note>ligand shared between dimeric partners</note>
    </ligand>
</feature>
<keyword evidence="8 9" id="KW-0711">Selenium</keyword>
<feature type="binding site" evidence="9">
    <location>
        <position position="51"/>
    </location>
    <ligand>
        <name>Mg(2+)</name>
        <dbReference type="ChEBI" id="CHEBI:18420"/>
    </ligand>
</feature>
<dbReference type="AlphaFoldDB" id="A0A167MZ57"/>
<feature type="binding site" description="in other chain" evidence="9">
    <location>
        <position position="90"/>
    </location>
    <ligand>
        <name>ATP</name>
        <dbReference type="ChEBI" id="CHEBI:30616"/>
        <note>ligand shared between dimeric partners</note>
    </ligand>
</feature>
<keyword evidence="4 9" id="KW-0547">Nucleotide-binding</keyword>
<dbReference type="InterPro" id="IPR036676">
    <property type="entry name" value="PurM-like_C_sf"/>
</dbReference>
<gene>
    <name evidence="9" type="primary">selD</name>
    <name evidence="12" type="ORF">N473_08100</name>
</gene>
<evidence type="ECO:0000256" key="2">
    <source>
        <dbReference type="ARBA" id="ARBA00022679"/>
    </source>
</evidence>
<feature type="domain" description="PurM-like C-terminal" evidence="11">
    <location>
        <begin position="168"/>
        <end position="344"/>
    </location>
</feature>
<dbReference type="InterPro" id="IPR016188">
    <property type="entry name" value="PurM-like_N"/>
</dbReference>
<comment type="catalytic activity">
    <reaction evidence="9">
        <text>hydrogenselenide + ATP + H2O = selenophosphate + AMP + phosphate + 2 H(+)</text>
        <dbReference type="Rhea" id="RHEA:18737"/>
        <dbReference type="ChEBI" id="CHEBI:15377"/>
        <dbReference type="ChEBI" id="CHEBI:15378"/>
        <dbReference type="ChEBI" id="CHEBI:16144"/>
        <dbReference type="ChEBI" id="CHEBI:29317"/>
        <dbReference type="ChEBI" id="CHEBI:30616"/>
        <dbReference type="ChEBI" id="CHEBI:43474"/>
        <dbReference type="ChEBI" id="CHEBI:456215"/>
        <dbReference type="EC" id="2.7.9.3"/>
    </reaction>
</comment>
<feature type="domain" description="PurM-like N-terminal" evidence="10">
    <location>
        <begin position="50"/>
        <end position="155"/>
    </location>
</feature>
<comment type="cofactor">
    <cofactor evidence="9">
        <name>Mg(2+)</name>
        <dbReference type="ChEBI" id="CHEBI:18420"/>
    </cofactor>
    <text evidence="9">Binds 1 Mg(2+) ion per monomer.</text>
</comment>
<dbReference type="PANTHER" id="PTHR10256">
    <property type="entry name" value="SELENIDE, WATER DIKINASE"/>
    <property type="match status" value="1"/>
</dbReference>
<dbReference type="RefSeq" id="WP_063366408.1">
    <property type="nucleotide sequence ID" value="NZ_AUYC01000011.1"/>
</dbReference>
<organism evidence="12 13">
    <name type="scientific">Pseudoalteromonas luteoviolacea CPMOR-1</name>
    <dbReference type="NCBI Taxonomy" id="1365248"/>
    <lineage>
        <taxon>Bacteria</taxon>
        <taxon>Pseudomonadati</taxon>
        <taxon>Pseudomonadota</taxon>
        <taxon>Gammaproteobacteria</taxon>
        <taxon>Alteromonadales</taxon>
        <taxon>Pseudoalteromonadaceae</taxon>
        <taxon>Pseudoalteromonas</taxon>
    </lineage>
</organism>
<dbReference type="NCBIfam" id="NF002098">
    <property type="entry name" value="PRK00943.1"/>
    <property type="match status" value="1"/>
</dbReference>
<evidence type="ECO:0000256" key="3">
    <source>
        <dbReference type="ARBA" id="ARBA00022723"/>
    </source>
</evidence>
<comment type="subunit">
    <text evidence="9">Homodimer.</text>
</comment>
<accession>A0A167MZ57</accession>
<evidence type="ECO:0000256" key="1">
    <source>
        <dbReference type="ARBA" id="ARBA00008026"/>
    </source>
</evidence>
<feature type="binding site" description="in other chain" evidence="9">
    <location>
        <begin position="48"/>
        <end position="50"/>
    </location>
    <ligand>
        <name>ATP</name>
        <dbReference type="ChEBI" id="CHEBI:30616"/>
        <note>ligand shared between dimeric partners</note>
    </ligand>
</feature>
<evidence type="ECO:0000313" key="13">
    <source>
        <dbReference type="Proteomes" id="UP000076486"/>
    </source>
</evidence>
<keyword evidence="6 9" id="KW-0067">ATP-binding</keyword>
<reference evidence="12 13" key="1">
    <citation type="submission" date="2013-07" db="EMBL/GenBank/DDBJ databases">
        <title>Comparative Genomic and Metabolomic Analysis of Twelve Strains of Pseudoalteromonas luteoviolacea.</title>
        <authorList>
            <person name="Vynne N.G."/>
            <person name="Mansson M."/>
            <person name="Gram L."/>
        </authorList>
    </citation>
    <scope>NUCLEOTIDE SEQUENCE [LARGE SCALE GENOMIC DNA]</scope>
    <source>
        <strain evidence="12 13">CPMOR-1</strain>
    </source>
</reference>
<dbReference type="InterPro" id="IPR004536">
    <property type="entry name" value="SPS/SelD"/>
</dbReference>
<keyword evidence="3 9" id="KW-0479">Metal-binding</keyword>
<dbReference type="PATRIC" id="fig|1365248.3.peg.295"/>
<dbReference type="InterPro" id="IPR010918">
    <property type="entry name" value="PurM-like_C_dom"/>
</dbReference>
<proteinExistence type="inferred from homology"/>
<dbReference type="EMBL" id="AUYC01000011">
    <property type="protein sequence ID" value="KZN67174.1"/>
    <property type="molecule type" value="Genomic_DNA"/>
</dbReference>
<dbReference type="GO" id="GO:0000287">
    <property type="term" value="F:magnesium ion binding"/>
    <property type="evidence" value="ECO:0007669"/>
    <property type="project" value="UniProtKB-UniRule"/>
</dbReference>
<comment type="similarity">
    <text evidence="1 9">Belongs to the selenophosphate synthase 1 family. Class I subfamily.</text>
</comment>
<dbReference type="Gene3D" id="3.90.650.10">
    <property type="entry name" value="PurM-like C-terminal domain"/>
    <property type="match status" value="1"/>
</dbReference>
<dbReference type="HAMAP" id="MF_00625">
    <property type="entry name" value="SelD"/>
    <property type="match status" value="1"/>
</dbReference>
<dbReference type="SUPFAM" id="SSF55326">
    <property type="entry name" value="PurM N-terminal domain-like"/>
    <property type="match status" value="1"/>
</dbReference>
<protein>
    <recommendedName>
        <fullName evidence="9">Selenide, water dikinase</fullName>
        <ecNumber evidence="9">2.7.9.3</ecNumber>
    </recommendedName>
    <alternativeName>
        <fullName evidence="9">Selenium donor protein</fullName>
    </alternativeName>
    <alternativeName>
        <fullName evidence="9">Selenophosphate synthase</fullName>
    </alternativeName>
</protein>
<feature type="binding site" evidence="9">
    <location>
        <position position="90"/>
    </location>
    <ligand>
        <name>Mg(2+)</name>
        <dbReference type="ChEBI" id="CHEBI:18420"/>
    </ligand>
</feature>
<evidence type="ECO:0000256" key="5">
    <source>
        <dbReference type="ARBA" id="ARBA00022777"/>
    </source>
</evidence>
<dbReference type="InterPro" id="IPR036921">
    <property type="entry name" value="PurM-like_N_sf"/>
</dbReference>
<dbReference type="GO" id="GO:0016260">
    <property type="term" value="P:selenocysteine biosynthetic process"/>
    <property type="evidence" value="ECO:0007669"/>
    <property type="project" value="InterPro"/>
</dbReference>
<evidence type="ECO:0000259" key="11">
    <source>
        <dbReference type="Pfam" id="PF02769"/>
    </source>
</evidence>
<feature type="binding site" description="in other chain" evidence="9">
    <location>
        <position position="67"/>
    </location>
    <ligand>
        <name>ATP</name>
        <dbReference type="ChEBI" id="CHEBI:30616"/>
        <note>ligand shared between dimeric partners</note>
    </ligand>
</feature>
<dbReference type="SUPFAM" id="SSF56042">
    <property type="entry name" value="PurM C-terminal domain-like"/>
    <property type="match status" value="1"/>
</dbReference>
<dbReference type="GO" id="GO:0004756">
    <property type="term" value="F:selenide, water dikinase activity"/>
    <property type="evidence" value="ECO:0007669"/>
    <property type="project" value="UniProtKB-UniRule"/>
</dbReference>
<dbReference type="PANTHER" id="PTHR10256:SF0">
    <property type="entry name" value="INACTIVE SELENIDE, WATER DIKINASE-LIKE PROTEIN-RELATED"/>
    <property type="match status" value="1"/>
</dbReference>
<comment type="function">
    <text evidence="9">Synthesizes selenophosphate from selenide and ATP.</text>
</comment>
<dbReference type="GO" id="GO:0005737">
    <property type="term" value="C:cytoplasm"/>
    <property type="evidence" value="ECO:0007669"/>
    <property type="project" value="TreeGrafter"/>
</dbReference>
<dbReference type="PIRSF" id="PIRSF036407">
    <property type="entry name" value="Selenphspht_syn"/>
    <property type="match status" value="1"/>
</dbReference>
<dbReference type="Pfam" id="PF00586">
    <property type="entry name" value="AIRS"/>
    <property type="match status" value="1"/>
</dbReference>
<dbReference type="Proteomes" id="UP000076486">
    <property type="component" value="Unassembled WGS sequence"/>
</dbReference>
<evidence type="ECO:0000256" key="9">
    <source>
        <dbReference type="HAMAP-Rule" id="MF_00625"/>
    </source>
</evidence>
<dbReference type="EC" id="2.7.9.3" evidence="9"/>